<feature type="domain" description="NAD-dependent epimerase/dehydratase" evidence="2">
    <location>
        <begin position="27"/>
        <end position="109"/>
    </location>
</feature>
<evidence type="ECO:0000259" key="2">
    <source>
        <dbReference type="Pfam" id="PF01370"/>
    </source>
</evidence>
<evidence type="ECO:0000313" key="4">
    <source>
        <dbReference type="Proteomes" id="UP000297643"/>
    </source>
</evidence>
<feature type="region of interest" description="Disordered" evidence="1">
    <location>
        <begin position="155"/>
        <end position="180"/>
    </location>
</feature>
<reference evidence="3 4" key="1">
    <citation type="submission" date="2019-03" db="EMBL/GenBank/DDBJ databases">
        <title>Genomics of glacier-inhabiting Cryobacterium strains.</title>
        <authorList>
            <person name="Liu Q."/>
            <person name="Xin Y.-H."/>
        </authorList>
    </citation>
    <scope>NUCLEOTIDE SEQUENCE [LARGE SCALE GENOMIC DNA]</scope>
    <source>
        <strain evidence="3 4">RHLT2-21</strain>
    </source>
</reference>
<evidence type="ECO:0000256" key="1">
    <source>
        <dbReference type="SAM" id="MobiDB-lite"/>
    </source>
</evidence>
<proteinExistence type="predicted"/>
<dbReference type="Pfam" id="PF01370">
    <property type="entry name" value="Epimerase"/>
    <property type="match status" value="1"/>
</dbReference>
<comment type="caution">
    <text evidence="3">The sequence shown here is derived from an EMBL/GenBank/DDBJ whole genome shotgun (WGS) entry which is preliminary data.</text>
</comment>
<dbReference type="InterPro" id="IPR001509">
    <property type="entry name" value="Epimerase_deHydtase"/>
</dbReference>
<gene>
    <name evidence="3" type="ORF">E3O32_04660</name>
</gene>
<dbReference type="AlphaFoldDB" id="A0A4V3IDE4"/>
<accession>A0A4V3IDE4</accession>
<protein>
    <submittedName>
        <fullName evidence="3">NAD-dependent epimerase/dehydratase family protein</fullName>
    </submittedName>
</protein>
<dbReference type="Proteomes" id="UP000297643">
    <property type="component" value="Unassembled WGS sequence"/>
</dbReference>
<sequence>MCHEMKAALHTVPSESTIARGDGTRNALVFGATGFFGRWLVKELLDQGISTTAAVRNLARFGAVAEWLRDHNVATTALSVVEVDLVVDGIELRPGRLNHIREIFNVAGAHACGMTPAAARAANVLASRGGVAATLPHLGRLVHLSGYRVGGQDRHRFPGWRPNASTSKPASAPMRYPGGE</sequence>
<evidence type="ECO:0000313" key="3">
    <source>
        <dbReference type="EMBL" id="TFC06376.1"/>
    </source>
</evidence>
<keyword evidence="4" id="KW-1185">Reference proteome</keyword>
<dbReference type="Gene3D" id="3.40.50.720">
    <property type="entry name" value="NAD(P)-binding Rossmann-like Domain"/>
    <property type="match status" value="1"/>
</dbReference>
<dbReference type="SUPFAM" id="SSF51735">
    <property type="entry name" value="NAD(P)-binding Rossmann-fold domains"/>
    <property type="match status" value="1"/>
</dbReference>
<name>A0A4V3IDE4_9MICO</name>
<dbReference type="InterPro" id="IPR036291">
    <property type="entry name" value="NAD(P)-bd_dom_sf"/>
</dbReference>
<dbReference type="EMBL" id="SOFM01000010">
    <property type="protein sequence ID" value="TFC06376.1"/>
    <property type="molecule type" value="Genomic_DNA"/>
</dbReference>
<organism evidence="3 4">
    <name type="scientific">Cryobacterium mannosilyticum</name>
    <dbReference type="NCBI Taxonomy" id="1259190"/>
    <lineage>
        <taxon>Bacteria</taxon>
        <taxon>Bacillati</taxon>
        <taxon>Actinomycetota</taxon>
        <taxon>Actinomycetes</taxon>
        <taxon>Micrococcales</taxon>
        <taxon>Microbacteriaceae</taxon>
        <taxon>Cryobacterium</taxon>
    </lineage>
</organism>